<dbReference type="GO" id="GO:0016757">
    <property type="term" value="F:glycosyltransferase activity"/>
    <property type="evidence" value="ECO:0007669"/>
    <property type="project" value="UniProtKB-KW"/>
</dbReference>
<dbReference type="SUPFAM" id="SSF53271">
    <property type="entry name" value="PRTase-like"/>
    <property type="match status" value="1"/>
</dbReference>
<dbReference type="InterPro" id="IPR000836">
    <property type="entry name" value="PRTase_dom"/>
</dbReference>
<dbReference type="CDD" id="cd06223">
    <property type="entry name" value="PRTases_typeI"/>
    <property type="match status" value="1"/>
</dbReference>
<dbReference type="RefSeq" id="WP_280730791.1">
    <property type="nucleotide sequence ID" value="NZ_CP120367.1"/>
</dbReference>
<evidence type="ECO:0000259" key="1">
    <source>
        <dbReference type="Pfam" id="PF00156"/>
    </source>
</evidence>
<name>A0ABY8CN55_9HYPH</name>
<dbReference type="Pfam" id="PF00156">
    <property type="entry name" value="Pribosyltran"/>
    <property type="match status" value="1"/>
</dbReference>
<keyword evidence="2" id="KW-0328">Glycosyltransferase</keyword>
<protein>
    <submittedName>
        <fullName evidence="2">Phosphoribosyltransferase</fullName>
    </submittedName>
</protein>
<dbReference type="Proteomes" id="UP001235547">
    <property type="component" value="Chromosome 2"/>
</dbReference>
<evidence type="ECO:0000313" key="3">
    <source>
        <dbReference type="Proteomes" id="UP001235547"/>
    </source>
</evidence>
<gene>
    <name evidence="2" type="ORF">PYH38_001482</name>
</gene>
<keyword evidence="2" id="KW-0808">Transferase</keyword>
<organism evidence="2 3">
    <name type="scientific">Sinorhizobium numidicum</name>
    <dbReference type="NCBI Taxonomy" id="680248"/>
    <lineage>
        <taxon>Bacteria</taxon>
        <taxon>Pseudomonadati</taxon>
        <taxon>Pseudomonadota</taxon>
        <taxon>Alphaproteobacteria</taxon>
        <taxon>Hyphomicrobiales</taxon>
        <taxon>Rhizobiaceae</taxon>
        <taxon>Sinorhizobium/Ensifer group</taxon>
        <taxon>Sinorhizobium</taxon>
    </lineage>
</organism>
<reference evidence="2 3" key="1">
    <citation type="submission" date="2023-03" db="EMBL/GenBank/DDBJ databases">
        <authorList>
            <person name="Kaur S."/>
            <person name="Espinosa-Saiz D."/>
            <person name="Velazquez E."/>
            <person name="Menendez E."/>
            <person name="diCenzo G.C."/>
        </authorList>
    </citation>
    <scope>NUCLEOTIDE SEQUENCE [LARGE SCALE GENOMIC DNA]</scope>
    <source>
        <strain evidence="2 3">LMG 27395</strain>
    </source>
</reference>
<sequence>MQTFVDRADAGRQLAAVLAKYGQSHPLVLALPRGGVPVAFEIAKVLQAPLELLLVRKIGAPGYPEYGIGAVVDGSDPQLVINDEAMRVVNPLAGYIEAEKGRQLHEIERRRRVYQGDRPAPPTKGRTVIVVDDGIATGGTVKAALKALRRAETERIILAVPVAPGDALEDLKADTDEIVCLVTPESFRAVGLHYEDFDQTSDDEVVRLLEKSRKMVGTET</sequence>
<dbReference type="InterPro" id="IPR029057">
    <property type="entry name" value="PRTase-like"/>
</dbReference>
<keyword evidence="3" id="KW-1185">Reference proteome</keyword>
<dbReference type="Gene3D" id="3.30.1310.20">
    <property type="entry name" value="PRTase-like"/>
    <property type="match status" value="1"/>
</dbReference>
<accession>A0ABY8CN55</accession>
<feature type="domain" description="Phosphoribosyltransferase" evidence="1">
    <location>
        <begin position="12"/>
        <end position="182"/>
    </location>
</feature>
<evidence type="ECO:0000313" key="2">
    <source>
        <dbReference type="EMBL" id="WEX80090.1"/>
    </source>
</evidence>
<dbReference type="Gene3D" id="3.40.50.2020">
    <property type="match status" value="1"/>
</dbReference>
<dbReference type="EMBL" id="CP120370">
    <property type="protein sequence ID" value="WEX80090.1"/>
    <property type="molecule type" value="Genomic_DNA"/>
</dbReference>
<proteinExistence type="predicted"/>